<keyword evidence="1" id="KW-1133">Transmembrane helix</keyword>
<gene>
    <name evidence="2" type="ORF">Poly59_42960</name>
</gene>
<keyword evidence="1" id="KW-0812">Transmembrane</keyword>
<protein>
    <submittedName>
        <fullName evidence="2">Uncharacterized protein</fullName>
    </submittedName>
</protein>
<dbReference type="Proteomes" id="UP000317977">
    <property type="component" value="Unassembled WGS sequence"/>
</dbReference>
<proteinExistence type="predicted"/>
<accession>A0A5C6EMU5</accession>
<feature type="transmembrane region" description="Helical" evidence="1">
    <location>
        <begin position="40"/>
        <end position="62"/>
    </location>
</feature>
<evidence type="ECO:0000313" key="3">
    <source>
        <dbReference type="Proteomes" id="UP000317977"/>
    </source>
</evidence>
<keyword evidence="3" id="KW-1185">Reference proteome</keyword>
<dbReference type="AlphaFoldDB" id="A0A5C6EMU5"/>
<dbReference type="EMBL" id="SJPX01000004">
    <property type="protein sequence ID" value="TWU49674.1"/>
    <property type="molecule type" value="Genomic_DNA"/>
</dbReference>
<comment type="caution">
    <text evidence="2">The sequence shown here is derived from an EMBL/GenBank/DDBJ whole genome shotgun (WGS) entry which is preliminary data.</text>
</comment>
<sequence length="141" mass="15991">MNLLWRVASRSANFFTLRWVIARRIPEGRVLNITSDLPQFAQLLMSRFFFGMIVGASMLYVAMHFHVVRGKQGVFLVSKISNNLSDVYVDTREFSLSDWQQHKPLAAAIMKSNQTQLLEDSSLTSFRSSVSGLVDGLFGDR</sequence>
<organism evidence="2 3">
    <name type="scientific">Rubripirellula reticaptiva</name>
    <dbReference type="NCBI Taxonomy" id="2528013"/>
    <lineage>
        <taxon>Bacteria</taxon>
        <taxon>Pseudomonadati</taxon>
        <taxon>Planctomycetota</taxon>
        <taxon>Planctomycetia</taxon>
        <taxon>Pirellulales</taxon>
        <taxon>Pirellulaceae</taxon>
        <taxon>Rubripirellula</taxon>
    </lineage>
</organism>
<keyword evidence="1" id="KW-0472">Membrane</keyword>
<name>A0A5C6EMU5_9BACT</name>
<evidence type="ECO:0000313" key="2">
    <source>
        <dbReference type="EMBL" id="TWU49674.1"/>
    </source>
</evidence>
<reference evidence="2 3" key="1">
    <citation type="submission" date="2019-02" db="EMBL/GenBank/DDBJ databases">
        <title>Deep-cultivation of Planctomycetes and their phenomic and genomic characterization uncovers novel biology.</title>
        <authorList>
            <person name="Wiegand S."/>
            <person name="Jogler M."/>
            <person name="Boedeker C."/>
            <person name="Pinto D."/>
            <person name="Vollmers J."/>
            <person name="Rivas-Marin E."/>
            <person name="Kohn T."/>
            <person name="Peeters S.H."/>
            <person name="Heuer A."/>
            <person name="Rast P."/>
            <person name="Oberbeckmann S."/>
            <person name="Bunk B."/>
            <person name="Jeske O."/>
            <person name="Meyerdierks A."/>
            <person name="Storesund J.E."/>
            <person name="Kallscheuer N."/>
            <person name="Luecker S."/>
            <person name="Lage O.M."/>
            <person name="Pohl T."/>
            <person name="Merkel B.J."/>
            <person name="Hornburger P."/>
            <person name="Mueller R.-W."/>
            <person name="Bruemmer F."/>
            <person name="Labrenz M."/>
            <person name="Spormann A.M."/>
            <person name="Op Den Camp H."/>
            <person name="Overmann J."/>
            <person name="Amann R."/>
            <person name="Jetten M.S.M."/>
            <person name="Mascher T."/>
            <person name="Medema M.H."/>
            <person name="Devos D.P."/>
            <person name="Kaster A.-K."/>
            <person name="Ovreas L."/>
            <person name="Rohde M."/>
            <person name="Galperin M.Y."/>
            <person name="Jogler C."/>
        </authorList>
    </citation>
    <scope>NUCLEOTIDE SEQUENCE [LARGE SCALE GENOMIC DNA]</scope>
    <source>
        <strain evidence="2 3">Poly59</strain>
    </source>
</reference>
<evidence type="ECO:0000256" key="1">
    <source>
        <dbReference type="SAM" id="Phobius"/>
    </source>
</evidence>